<keyword evidence="1" id="KW-1133">Transmembrane helix</keyword>
<accession>A0ABX9FV34</accession>
<evidence type="ECO:0000256" key="1">
    <source>
        <dbReference type="SAM" id="Phobius"/>
    </source>
</evidence>
<dbReference type="EMBL" id="QNRM01000025">
    <property type="protein sequence ID" value="RBP10672.1"/>
    <property type="molecule type" value="Genomic_DNA"/>
</dbReference>
<protein>
    <submittedName>
        <fullName evidence="2">Uncharacterized protein</fullName>
    </submittedName>
</protein>
<evidence type="ECO:0000313" key="3">
    <source>
        <dbReference type="Proteomes" id="UP000252124"/>
    </source>
</evidence>
<organism evidence="2 3">
    <name type="scientific">Achromobacter marplatensis</name>
    <dbReference type="NCBI Taxonomy" id="470868"/>
    <lineage>
        <taxon>Bacteria</taxon>
        <taxon>Pseudomonadati</taxon>
        <taxon>Pseudomonadota</taxon>
        <taxon>Betaproteobacteria</taxon>
        <taxon>Burkholderiales</taxon>
        <taxon>Alcaligenaceae</taxon>
        <taxon>Achromobacter</taxon>
    </lineage>
</organism>
<keyword evidence="1" id="KW-0472">Membrane</keyword>
<proteinExistence type="predicted"/>
<keyword evidence="1" id="KW-0812">Transmembrane</keyword>
<dbReference type="Proteomes" id="UP000252124">
    <property type="component" value="Unassembled WGS sequence"/>
</dbReference>
<comment type="caution">
    <text evidence="2">The sequence shown here is derived from an EMBL/GenBank/DDBJ whole genome shotgun (WGS) entry which is preliminary data.</text>
</comment>
<keyword evidence="3" id="KW-1185">Reference proteome</keyword>
<feature type="transmembrane region" description="Helical" evidence="1">
    <location>
        <begin position="6"/>
        <end position="25"/>
    </location>
</feature>
<name>A0ABX9FV34_9BURK</name>
<sequence>MVSFKSTMRAAVAVLLFMGGGYWWYANKSVDKLEQVVNSVHLIQTDVLLIKKDGERKDWERKLINQMVKKGGASDVSSSQERE</sequence>
<evidence type="ECO:0000313" key="2">
    <source>
        <dbReference type="EMBL" id="RBP10672.1"/>
    </source>
</evidence>
<gene>
    <name evidence="2" type="ORF">DFP87_12535</name>
</gene>
<reference evidence="2 3" key="1">
    <citation type="submission" date="2018-06" db="EMBL/GenBank/DDBJ databases">
        <title>Genomic Encyclopedia of Type Strains, Phase III (KMG-III): the genomes of soil and plant-associated and newly described type strains.</title>
        <authorList>
            <person name="Whitman W."/>
        </authorList>
    </citation>
    <scope>NUCLEOTIDE SEQUENCE [LARGE SCALE GENOMIC DNA]</scope>
    <source>
        <strain evidence="2 3">CECT 7342</strain>
    </source>
</reference>